<proteinExistence type="predicted"/>
<dbReference type="NCBIfam" id="TIGR00254">
    <property type="entry name" value="GGDEF"/>
    <property type="match status" value="1"/>
</dbReference>
<protein>
    <submittedName>
        <fullName evidence="3">GGDEF domain-containing protein</fullName>
    </submittedName>
</protein>
<evidence type="ECO:0000259" key="2">
    <source>
        <dbReference type="PROSITE" id="PS50887"/>
    </source>
</evidence>
<sequence>MANQFRSEPVRSIGHVNEYVRDQDHHHSGHQSPYPPNEPPPTEHTEADVASILGLPEALVTPAVMSSVTRILAEVDRLRWLDAQHRRRQSYLEGLADRDPVVAALNRRGFMRELEALLSAGSGDGTLVVLHVVGIEQIRQVQGMIAGDGALRHISANLVGSLRSSDLVGLLGVTDFAVLMAATDLWSAREKVRDVMERINSQPYIWLGQPYSFAMFSGYHVLVPGESAEAALGAADRARRGLPD</sequence>
<gene>
    <name evidence="3" type="ORF">CU669_14735</name>
</gene>
<evidence type="ECO:0000313" key="3">
    <source>
        <dbReference type="EMBL" id="RAU21202.1"/>
    </source>
</evidence>
<organism evidence="3 4">
    <name type="scientific">Paramagnetospirillum kuznetsovii</name>
    <dbReference type="NCBI Taxonomy" id="2053833"/>
    <lineage>
        <taxon>Bacteria</taxon>
        <taxon>Pseudomonadati</taxon>
        <taxon>Pseudomonadota</taxon>
        <taxon>Alphaproteobacteria</taxon>
        <taxon>Rhodospirillales</taxon>
        <taxon>Magnetospirillaceae</taxon>
        <taxon>Paramagnetospirillum</taxon>
    </lineage>
</organism>
<evidence type="ECO:0000313" key="4">
    <source>
        <dbReference type="Proteomes" id="UP000251075"/>
    </source>
</evidence>
<dbReference type="PROSITE" id="PS50887">
    <property type="entry name" value="GGDEF"/>
    <property type="match status" value="1"/>
</dbReference>
<dbReference type="Gene3D" id="3.30.70.270">
    <property type="match status" value="1"/>
</dbReference>
<dbReference type="InterPro" id="IPR000160">
    <property type="entry name" value="GGDEF_dom"/>
</dbReference>
<dbReference type="InterPro" id="IPR029787">
    <property type="entry name" value="Nucleotide_cyclase"/>
</dbReference>
<reference evidence="3 4" key="1">
    <citation type="submission" date="2017-11" db="EMBL/GenBank/DDBJ databases">
        <title>Draft genome sequence of magnetotactic bacterium Magnetospirillum kuznetsovii LBB-42.</title>
        <authorList>
            <person name="Grouzdev D.S."/>
            <person name="Rysina M.S."/>
            <person name="Baslerov R.V."/>
            <person name="Koziaeva V."/>
        </authorList>
    </citation>
    <scope>NUCLEOTIDE SEQUENCE [LARGE SCALE GENOMIC DNA]</scope>
    <source>
        <strain evidence="3 4">LBB-42</strain>
    </source>
</reference>
<dbReference type="Proteomes" id="UP000251075">
    <property type="component" value="Unassembled WGS sequence"/>
</dbReference>
<keyword evidence="4" id="KW-1185">Reference proteome</keyword>
<accession>A0A364NVW6</accession>
<evidence type="ECO:0000256" key="1">
    <source>
        <dbReference type="SAM" id="MobiDB-lite"/>
    </source>
</evidence>
<dbReference type="AlphaFoldDB" id="A0A364NVW6"/>
<feature type="domain" description="GGDEF" evidence="2">
    <location>
        <begin position="126"/>
        <end position="244"/>
    </location>
</feature>
<dbReference type="Pfam" id="PF00990">
    <property type="entry name" value="GGDEF"/>
    <property type="match status" value="1"/>
</dbReference>
<name>A0A364NVW6_9PROT</name>
<dbReference type="RefSeq" id="WP_112146041.1">
    <property type="nucleotide sequence ID" value="NZ_PGTO01000012.1"/>
</dbReference>
<dbReference type="EMBL" id="PGTO01000012">
    <property type="protein sequence ID" value="RAU21202.1"/>
    <property type="molecule type" value="Genomic_DNA"/>
</dbReference>
<dbReference type="SMART" id="SM00267">
    <property type="entry name" value="GGDEF"/>
    <property type="match status" value="1"/>
</dbReference>
<dbReference type="SUPFAM" id="SSF55073">
    <property type="entry name" value="Nucleotide cyclase"/>
    <property type="match status" value="1"/>
</dbReference>
<comment type="caution">
    <text evidence="3">The sequence shown here is derived from an EMBL/GenBank/DDBJ whole genome shotgun (WGS) entry which is preliminary data.</text>
</comment>
<dbReference type="OrthoDB" id="9793210at2"/>
<dbReference type="InterPro" id="IPR043128">
    <property type="entry name" value="Rev_trsase/Diguanyl_cyclase"/>
</dbReference>
<feature type="region of interest" description="Disordered" evidence="1">
    <location>
        <begin position="1"/>
        <end position="45"/>
    </location>
</feature>